<accession>A0A7X0RM73</accession>
<keyword evidence="2" id="KW-0378">Hydrolase</keyword>
<keyword evidence="3" id="KW-1185">Reference proteome</keyword>
<organism evidence="2 3">
    <name type="scientific">Cohnella nanjingensis</name>
    <dbReference type="NCBI Taxonomy" id="1387779"/>
    <lineage>
        <taxon>Bacteria</taxon>
        <taxon>Bacillati</taxon>
        <taxon>Bacillota</taxon>
        <taxon>Bacilli</taxon>
        <taxon>Bacillales</taxon>
        <taxon>Paenibacillaceae</taxon>
        <taxon>Cohnella</taxon>
    </lineage>
</organism>
<dbReference type="PANTHER" id="PTHR43264:SF1">
    <property type="entry name" value="INOSINE_URIDINE-PREFERRING NUCLEOSIDE HYDROLASE DOMAIN-CONTAINING PROTEIN"/>
    <property type="match status" value="1"/>
</dbReference>
<reference evidence="2 3" key="1">
    <citation type="submission" date="2020-08" db="EMBL/GenBank/DDBJ databases">
        <title>Cohnella phylogeny.</title>
        <authorList>
            <person name="Dunlap C."/>
        </authorList>
    </citation>
    <scope>NUCLEOTIDE SEQUENCE [LARGE SCALE GENOMIC DNA]</scope>
    <source>
        <strain evidence="2 3">DSM 28246</strain>
    </source>
</reference>
<comment type="caution">
    <text evidence="2">The sequence shown here is derived from an EMBL/GenBank/DDBJ whole genome shotgun (WGS) entry which is preliminary data.</text>
</comment>
<dbReference type="Proteomes" id="UP000547209">
    <property type="component" value="Unassembled WGS sequence"/>
</dbReference>
<proteinExistence type="predicted"/>
<gene>
    <name evidence="2" type="ORF">H7C19_04970</name>
</gene>
<feature type="domain" description="Inosine/uridine-preferring nucleoside hydrolase" evidence="1">
    <location>
        <begin position="31"/>
        <end position="236"/>
    </location>
</feature>
<dbReference type="InterPro" id="IPR001910">
    <property type="entry name" value="Inosine/uridine_hydrolase_dom"/>
</dbReference>
<sequence length="334" mass="36095">MRDNDAMKAERTVQTMRTESFYEPGDGPVPVILDTDIGPDCDDAGAVAVLHALQSEGRLRAIGMMNCTSSPWGAGCLDAINAYYGRGDIPVGTLEARGFLVGDLFEKYNRMIATTCVNRYTDGRSAPDASRLYRKLLADAGDGSIVIIAIGPLINLMRLLLTGADDISPLSGTELAACKVRHLVVMGGLFPEGKEWNFEMHPESAAIVCGQWPTPITFTGYEIGAAIPTGKRLLAEAPEDHPVRRSYTAYLGDEPARPSWDLTAVLYAAHGAAPYWDIVRGRITVDPASGANDWNADPLGPHAYLSAKLPPEAIADLLDELLTRGHKTKKTLWT</sequence>
<dbReference type="SUPFAM" id="SSF53590">
    <property type="entry name" value="Nucleoside hydrolase"/>
    <property type="match status" value="1"/>
</dbReference>
<dbReference type="Pfam" id="PF01156">
    <property type="entry name" value="IU_nuc_hydro"/>
    <property type="match status" value="1"/>
</dbReference>
<dbReference type="InterPro" id="IPR036452">
    <property type="entry name" value="Ribo_hydro-like"/>
</dbReference>
<dbReference type="PANTHER" id="PTHR43264">
    <property type="match status" value="1"/>
</dbReference>
<dbReference type="GO" id="GO:0016799">
    <property type="term" value="F:hydrolase activity, hydrolyzing N-glycosyl compounds"/>
    <property type="evidence" value="ECO:0007669"/>
    <property type="project" value="InterPro"/>
</dbReference>
<name>A0A7X0RM73_9BACL</name>
<evidence type="ECO:0000259" key="1">
    <source>
        <dbReference type="Pfam" id="PF01156"/>
    </source>
</evidence>
<dbReference type="EMBL" id="JACJVP010000006">
    <property type="protein sequence ID" value="MBB6670037.1"/>
    <property type="molecule type" value="Genomic_DNA"/>
</dbReference>
<protein>
    <submittedName>
        <fullName evidence="2">Nucleoside hydrolase</fullName>
    </submittedName>
</protein>
<evidence type="ECO:0000313" key="2">
    <source>
        <dbReference type="EMBL" id="MBB6670037.1"/>
    </source>
</evidence>
<dbReference type="RefSeq" id="WP_185141477.1">
    <property type="nucleotide sequence ID" value="NZ_JACJVP010000006.1"/>
</dbReference>
<dbReference type="AlphaFoldDB" id="A0A7X0RM73"/>
<dbReference type="Gene3D" id="3.90.245.10">
    <property type="entry name" value="Ribonucleoside hydrolase-like"/>
    <property type="match status" value="1"/>
</dbReference>
<evidence type="ECO:0000313" key="3">
    <source>
        <dbReference type="Proteomes" id="UP000547209"/>
    </source>
</evidence>